<accession>A0A4P9K9X6</accession>
<dbReference type="GO" id="GO:0004622">
    <property type="term" value="F:phosphatidylcholine lysophospholipase activity"/>
    <property type="evidence" value="ECO:0007669"/>
    <property type="project" value="TreeGrafter"/>
</dbReference>
<dbReference type="PANTHER" id="PTHR30383:SF5">
    <property type="entry name" value="SGNH HYDROLASE-TYPE ESTERASE DOMAIN-CONTAINING PROTEIN"/>
    <property type="match status" value="1"/>
</dbReference>
<dbReference type="OrthoDB" id="9786188at2"/>
<gene>
    <name evidence="2" type="ORF">FE785_06805</name>
</gene>
<dbReference type="Proteomes" id="UP000304864">
    <property type="component" value="Chromosome"/>
</dbReference>
<proteinExistence type="predicted"/>
<dbReference type="Gene3D" id="3.40.50.1110">
    <property type="entry name" value="SGNH hydrolase"/>
    <property type="match status" value="1"/>
</dbReference>
<reference evidence="2 3" key="1">
    <citation type="submission" date="2019-05" db="EMBL/GenBank/DDBJ databases">
        <title>Thiomicrorhabdus sediminis sp. nov, a novel sulfur-oxidizing bacterium isolated from coastal sediment.</title>
        <authorList>
            <person name="Liu X."/>
        </authorList>
    </citation>
    <scope>NUCLEOTIDE SEQUENCE [LARGE SCALE GENOMIC DNA]</scope>
    <source>
        <strain evidence="2 3">G1</strain>
    </source>
</reference>
<dbReference type="InterPro" id="IPR013830">
    <property type="entry name" value="SGNH_hydro"/>
</dbReference>
<dbReference type="InterPro" id="IPR051532">
    <property type="entry name" value="Ester_Hydrolysis_Enzymes"/>
</dbReference>
<dbReference type="PANTHER" id="PTHR30383">
    <property type="entry name" value="THIOESTERASE 1/PROTEASE 1/LYSOPHOSPHOLIPASE L1"/>
    <property type="match status" value="1"/>
</dbReference>
<organism evidence="2 3">
    <name type="scientific">Thiomicrorhabdus sediminis</name>
    <dbReference type="NCBI Taxonomy" id="2580412"/>
    <lineage>
        <taxon>Bacteria</taxon>
        <taxon>Pseudomonadati</taxon>
        <taxon>Pseudomonadota</taxon>
        <taxon>Gammaproteobacteria</taxon>
        <taxon>Thiotrichales</taxon>
        <taxon>Piscirickettsiaceae</taxon>
        <taxon>Thiomicrorhabdus</taxon>
    </lineage>
</organism>
<evidence type="ECO:0000259" key="1">
    <source>
        <dbReference type="Pfam" id="PF13472"/>
    </source>
</evidence>
<dbReference type="KEGG" id="thig:FE785_06805"/>
<protein>
    <submittedName>
        <fullName evidence="2">Arylesterase</fullName>
    </submittedName>
</protein>
<evidence type="ECO:0000313" key="3">
    <source>
        <dbReference type="Proteomes" id="UP000304864"/>
    </source>
</evidence>
<sequence>MLFQLFSKTVLGFVLFFALLLGACSQTQLPALHQKAKVVAFGDSLTEGYGVKKGEDYPSVLGELTGLQVINEGVSGETSAQGLERMPKVLELHQPDLVILLEGGNDVLRKIPLEKTKANLAAMIGLIQDSGASVLLVGMPEKKLFGGTLPLYEELAEQYRVPLLDDVIGSLLMRASMKSDYVHFNEKGYAVLAEEIYFALQEYGALE</sequence>
<dbReference type="CDD" id="cd01822">
    <property type="entry name" value="Lysophospholipase_L1_like"/>
    <property type="match status" value="1"/>
</dbReference>
<dbReference type="SUPFAM" id="SSF52266">
    <property type="entry name" value="SGNH hydrolase"/>
    <property type="match status" value="1"/>
</dbReference>
<dbReference type="EMBL" id="CP040602">
    <property type="protein sequence ID" value="QCU91147.1"/>
    <property type="molecule type" value="Genomic_DNA"/>
</dbReference>
<evidence type="ECO:0000313" key="2">
    <source>
        <dbReference type="EMBL" id="QCU91147.1"/>
    </source>
</evidence>
<dbReference type="AlphaFoldDB" id="A0A4P9K9X6"/>
<feature type="domain" description="SGNH hydrolase-type esterase" evidence="1">
    <location>
        <begin position="40"/>
        <end position="191"/>
    </location>
</feature>
<dbReference type="Pfam" id="PF13472">
    <property type="entry name" value="Lipase_GDSL_2"/>
    <property type="match status" value="1"/>
</dbReference>
<dbReference type="InterPro" id="IPR036514">
    <property type="entry name" value="SGNH_hydro_sf"/>
</dbReference>
<name>A0A4P9K9X6_9GAMM</name>
<keyword evidence="3" id="KW-1185">Reference proteome</keyword>